<reference evidence="1 2" key="1">
    <citation type="submission" date="2017-03" db="EMBL/GenBank/DDBJ databases">
        <authorList>
            <person name="Afonso C.L."/>
            <person name="Miller P.J."/>
            <person name="Scott M.A."/>
            <person name="Spackman E."/>
            <person name="Goraichik I."/>
            <person name="Dimitrov K.M."/>
            <person name="Suarez D.L."/>
            <person name="Swayne D.E."/>
        </authorList>
    </citation>
    <scope>NUCLEOTIDE SEQUENCE [LARGE SCALE GENOMIC DNA]</scope>
    <source>
        <strain evidence="1 2">CECT 8287</strain>
    </source>
</reference>
<dbReference type="Proteomes" id="UP000193827">
    <property type="component" value="Unassembled WGS sequence"/>
</dbReference>
<accession>A0A1Y5TEN5</accession>
<dbReference type="EMBL" id="FWFL01000010">
    <property type="protein sequence ID" value="SLN62131.1"/>
    <property type="molecule type" value="Genomic_DNA"/>
</dbReference>
<gene>
    <name evidence="1" type="ORF">PEL8287_03380</name>
</gene>
<evidence type="ECO:0000313" key="2">
    <source>
        <dbReference type="Proteomes" id="UP000193827"/>
    </source>
</evidence>
<proteinExistence type="predicted"/>
<organism evidence="1 2">
    <name type="scientific">Roseovarius litorisediminis</name>
    <dbReference type="NCBI Taxonomy" id="1312363"/>
    <lineage>
        <taxon>Bacteria</taxon>
        <taxon>Pseudomonadati</taxon>
        <taxon>Pseudomonadota</taxon>
        <taxon>Alphaproteobacteria</taxon>
        <taxon>Rhodobacterales</taxon>
        <taxon>Roseobacteraceae</taxon>
        <taxon>Roseovarius</taxon>
    </lineage>
</organism>
<protein>
    <submittedName>
        <fullName evidence="1">Uncharacterized protein</fullName>
    </submittedName>
</protein>
<dbReference type="OrthoDB" id="9872539at2"/>
<sequence length="76" mass="8238">MTNNKTSVEVRRAAVLSAARAKLDIRCAEALRPAEAVLMLEWAMACENEADRCALLDIFEQVGGVKLVQGAVGRVH</sequence>
<keyword evidence="2" id="KW-1185">Reference proteome</keyword>
<evidence type="ECO:0000313" key="1">
    <source>
        <dbReference type="EMBL" id="SLN62131.1"/>
    </source>
</evidence>
<dbReference type="RefSeq" id="WP_085893583.1">
    <property type="nucleotide sequence ID" value="NZ_FWFL01000010.1"/>
</dbReference>
<name>A0A1Y5TEN5_9RHOB</name>
<dbReference type="AlphaFoldDB" id="A0A1Y5TEN5"/>